<dbReference type="InterPro" id="IPR036116">
    <property type="entry name" value="FN3_sf"/>
</dbReference>
<dbReference type="InterPro" id="IPR003790">
    <property type="entry name" value="GHL10"/>
</dbReference>
<dbReference type="InterPro" id="IPR013783">
    <property type="entry name" value="Ig-like_fold"/>
</dbReference>
<dbReference type="EMBL" id="JAMWYS010000035">
    <property type="protein sequence ID" value="MCO4293305.1"/>
    <property type="molecule type" value="Genomic_DNA"/>
</dbReference>
<evidence type="ECO:0000256" key="1">
    <source>
        <dbReference type="ARBA" id="ARBA00022729"/>
    </source>
</evidence>
<accession>A0A9X2JDU4</accession>
<reference evidence="3" key="1">
    <citation type="submission" date="2022-06" db="EMBL/GenBank/DDBJ databases">
        <title>Solitalea sp. MAHUQ-68 isolated from rhizospheric soil.</title>
        <authorList>
            <person name="Huq M.A."/>
        </authorList>
    </citation>
    <scope>NUCLEOTIDE SEQUENCE</scope>
    <source>
        <strain evidence="3">MAHUQ-68</strain>
    </source>
</reference>
<dbReference type="Pfam" id="PF02638">
    <property type="entry name" value="GHL10"/>
    <property type="match status" value="1"/>
</dbReference>
<feature type="domain" description="Glycosyl hydrolase-like 10" evidence="2">
    <location>
        <begin position="32"/>
        <end position="343"/>
    </location>
</feature>
<evidence type="ECO:0000313" key="3">
    <source>
        <dbReference type="EMBL" id="MCO4293305.1"/>
    </source>
</evidence>
<evidence type="ECO:0000259" key="2">
    <source>
        <dbReference type="Pfam" id="PF02638"/>
    </source>
</evidence>
<dbReference type="Gene3D" id="3.20.20.80">
    <property type="entry name" value="Glycosidases"/>
    <property type="match status" value="1"/>
</dbReference>
<name>A0A9X2JDU4_9SPHI</name>
<dbReference type="PANTHER" id="PTHR43405:SF1">
    <property type="entry name" value="GLYCOSYL HYDROLASE DIGH"/>
    <property type="match status" value="1"/>
</dbReference>
<dbReference type="SUPFAM" id="SSF51445">
    <property type="entry name" value="(Trans)glycosidases"/>
    <property type="match status" value="1"/>
</dbReference>
<dbReference type="CDD" id="cd00063">
    <property type="entry name" value="FN3"/>
    <property type="match status" value="1"/>
</dbReference>
<gene>
    <name evidence="3" type="ORF">NF867_10550</name>
</gene>
<keyword evidence="1" id="KW-0732">Signal</keyword>
<dbReference type="PANTHER" id="PTHR43405">
    <property type="entry name" value="GLYCOSYL HYDROLASE DIGH"/>
    <property type="match status" value="1"/>
</dbReference>
<dbReference type="InterPro" id="IPR003961">
    <property type="entry name" value="FN3_dom"/>
</dbReference>
<evidence type="ECO:0000313" key="4">
    <source>
        <dbReference type="Proteomes" id="UP001155182"/>
    </source>
</evidence>
<organism evidence="3 4">
    <name type="scientific">Solitalea agri</name>
    <dbReference type="NCBI Taxonomy" id="2953739"/>
    <lineage>
        <taxon>Bacteria</taxon>
        <taxon>Pseudomonadati</taxon>
        <taxon>Bacteroidota</taxon>
        <taxon>Sphingobacteriia</taxon>
        <taxon>Sphingobacteriales</taxon>
        <taxon>Sphingobacteriaceae</taxon>
        <taxon>Solitalea</taxon>
    </lineage>
</organism>
<proteinExistence type="predicted"/>
<dbReference type="InterPro" id="IPR052177">
    <property type="entry name" value="Divisome_Glycosyl_Hydrolase"/>
</dbReference>
<sequence length="509" mass="58973">MKKRFGQFLSLIITLGYIFPVHAQQNYPPKREVRGVWIATVANIDWPSSTHLSATEQKDEFKYILDHHQRTGINTVYGQVRPNADAFYAKGREPWSYWLTGQQGRPPYPEYDPLDFMIEECHKRGMEFHAWFNPYRATHKGAKGAVASTHITKRKPEWFFNYGGQLLFNPGIPEVREYIVSVIMDVVRNYDVDGIHFDDYFYPYPEPGQYIPDWATFKKYPNGFTTIEDWRRNNVDLLVKMVHDSVSAAKPKVKFGISPFGIWKNSYQDPDGSDTRGGSSYYNQYADTRKWLEEGWVDYMLPQVYFNTGHPKADFETLTDWWANNSFGRHIYIGMGAYRIGSDPSWRNPNHMPGQIKFTRSYPEITGQVYFSSKSLTRNIQGFTDTLRNNYYRYKALPPTMPWIDSIPPNAPGHITAEQTNPGVVKLSWTEPEKASDGDNARAYVVYRIAQNEVFDINDPRNIIAVVYNELSFVDTEAKTKQTYTYIVSSLDRMQNESTDHCLISIPVN</sequence>
<dbReference type="Gene3D" id="2.60.40.10">
    <property type="entry name" value="Immunoglobulins"/>
    <property type="match status" value="1"/>
</dbReference>
<dbReference type="AlphaFoldDB" id="A0A9X2JDU4"/>
<dbReference type="InterPro" id="IPR017853">
    <property type="entry name" value="GH"/>
</dbReference>
<protein>
    <submittedName>
        <fullName evidence="3">Family 10 glycosylhydrolase</fullName>
    </submittedName>
</protein>
<comment type="caution">
    <text evidence="3">The sequence shown here is derived from an EMBL/GenBank/DDBJ whole genome shotgun (WGS) entry which is preliminary data.</text>
</comment>
<dbReference type="RefSeq" id="WP_252587833.1">
    <property type="nucleotide sequence ID" value="NZ_JAMWYS010000035.1"/>
</dbReference>
<dbReference type="SUPFAM" id="SSF49265">
    <property type="entry name" value="Fibronectin type III"/>
    <property type="match status" value="1"/>
</dbReference>
<keyword evidence="4" id="KW-1185">Reference proteome</keyword>
<dbReference type="Proteomes" id="UP001155182">
    <property type="component" value="Unassembled WGS sequence"/>
</dbReference>